<feature type="compositionally biased region" description="Basic and acidic residues" evidence="1">
    <location>
        <begin position="132"/>
        <end position="164"/>
    </location>
</feature>
<dbReference type="EMBL" id="JABELV010000071">
    <property type="protein sequence ID" value="KAG7532196.1"/>
    <property type="molecule type" value="Genomic_DNA"/>
</dbReference>
<feature type="region of interest" description="Disordered" evidence="1">
    <location>
        <begin position="600"/>
        <end position="680"/>
    </location>
</feature>
<feature type="compositionally biased region" description="Low complexity" evidence="1">
    <location>
        <begin position="233"/>
        <end position="258"/>
    </location>
</feature>
<protein>
    <submittedName>
        <fullName evidence="2">Uncharacterized protein</fullName>
    </submittedName>
</protein>
<feature type="compositionally biased region" description="Low complexity" evidence="1">
    <location>
        <begin position="372"/>
        <end position="391"/>
    </location>
</feature>
<evidence type="ECO:0000313" key="2">
    <source>
        <dbReference type="EMBL" id="KAG7532196.1"/>
    </source>
</evidence>
<feature type="region of interest" description="Disordered" evidence="1">
    <location>
        <begin position="1"/>
        <end position="48"/>
    </location>
</feature>
<gene>
    <name evidence="2" type="ORF">FFLO_03745</name>
</gene>
<accession>A0A8K0JKI8</accession>
<comment type="caution">
    <text evidence="2">The sequence shown here is derived from an EMBL/GenBank/DDBJ whole genome shotgun (WGS) entry which is preliminary data.</text>
</comment>
<feature type="compositionally biased region" description="Acidic residues" evidence="1">
    <location>
        <begin position="618"/>
        <end position="629"/>
    </location>
</feature>
<feature type="compositionally biased region" description="Low complexity" evidence="1">
    <location>
        <begin position="1"/>
        <end position="14"/>
    </location>
</feature>
<feature type="compositionally biased region" description="Acidic residues" evidence="1">
    <location>
        <begin position="360"/>
        <end position="369"/>
    </location>
</feature>
<feature type="region of interest" description="Disordered" evidence="1">
    <location>
        <begin position="756"/>
        <end position="815"/>
    </location>
</feature>
<reference evidence="2" key="1">
    <citation type="submission" date="2020-04" db="EMBL/GenBank/DDBJ databases">
        <title>Analysis of mating type loci in Filobasidium floriforme.</title>
        <authorList>
            <person name="Nowrousian M."/>
        </authorList>
    </citation>
    <scope>NUCLEOTIDE SEQUENCE</scope>
    <source>
        <strain evidence="2">CBS 6242</strain>
    </source>
</reference>
<feature type="region of interest" description="Disordered" evidence="1">
    <location>
        <begin position="1003"/>
        <end position="1022"/>
    </location>
</feature>
<feature type="compositionally biased region" description="Acidic residues" evidence="1">
    <location>
        <begin position="180"/>
        <end position="189"/>
    </location>
</feature>
<feature type="compositionally biased region" description="Basic and acidic residues" evidence="1">
    <location>
        <begin position="61"/>
        <end position="93"/>
    </location>
</feature>
<feature type="compositionally biased region" description="Basic and acidic residues" evidence="1">
    <location>
        <begin position="264"/>
        <end position="274"/>
    </location>
</feature>
<feature type="region of interest" description="Disordered" evidence="1">
    <location>
        <begin position="124"/>
        <end position="304"/>
    </location>
</feature>
<dbReference type="Proteomes" id="UP000812966">
    <property type="component" value="Unassembled WGS sequence"/>
</dbReference>
<feature type="compositionally biased region" description="Low complexity" evidence="1">
    <location>
        <begin position="916"/>
        <end position="940"/>
    </location>
</feature>
<evidence type="ECO:0000313" key="3">
    <source>
        <dbReference type="Proteomes" id="UP000812966"/>
    </source>
</evidence>
<name>A0A8K0JKI8_9TREE</name>
<feature type="compositionally biased region" description="Basic residues" evidence="1">
    <location>
        <begin position="651"/>
        <end position="660"/>
    </location>
</feature>
<proteinExistence type="predicted"/>
<feature type="compositionally biased region" description="Basic residues" evidence="1">
    <location>
        <begin position="275"/>
        <end position="284"/>
    </location>
</feature>
<keyword evidence="3" id="KW-1185">Reference proteome</keyword>
<feature type="region of interest" description="Disordered" evidence="1">
    <location>
        <begin position="61"/>
        <end position="97"/>
    </location>
</feature>
<organism evidence="2 3">
    <name type="scientific">Filobasidium floriforme</name>
    <dbReference type="NCBI Taxonomy" id="5210"/>
    <lineage>
        <taxon>Eukaryota</taxon>
        <taxon>Fungi</taxon>
        <taxon>Dikarya</taxon>
        <taxon>Basidiomycota</taxon>
        <taxon>Agaricomycotina</taxon>
        <taxon>Tremellomycetes</taxon>
        <taxon>Filobasidiales</taxon>
        <taxon>Filobasidiaceae</taxon>
        <taxon>Filobasidium</taxon>
    </lineage>
</organism>
<sequence>MSSSTSLPLLTPPSHHQHQQHQDALSLDHHHDQTQEDDDMDPVGVEDHDVLLQTLQHFDKPSYDHHDHAHAHVHEHEHNEDAPIHPHPDHTEQDDQDDHPEEIYTYETLTDAVDALRKQGVSVDVEADGAEEETRVDGYQQDHEHDQDQDHRQHDVDPDLERDLQNGNDIGVNEQHDGDDRDDGEENGDIDINIDAQVGREETSSELSPTPGPHVDLDDVQAREVGSNANPATNKRNSRSNANSKSNSKSASTSTSASGLLKGKSKDPDPDDKPVKKKHPRPGRPRNPNPPLGAHQVPSNLTPVSLLNNQGMRAKEALGDHSGSAGREVLSLAFGSGGGFGVGDGAGRSSTTALGTNDNGNDDEGEDDVEGVRSGAEAVSSSSLEESLGLRETCWEEDKDRRALNDEGKKRVEEIVRGIAGQLARLHAATNLNYLLLTSPPFPPPPTFPTLSFSPPSENFWTSLRGTPAHNLSKFLSLSHPSLTTRRMAIPTGARSLDIKSRLNGRMREMVRTVSGLGEAEMKWTRPESMVQAYGVKVVGWPLEETGEEGKGAVPLRNPSNNSAQQNRYLLELVEDGTLRIEKATREDKEAFAESFAATAAGGTSQAGEGSAQGQGPEDGESAVADGEEGAAVQVKKKRGGGKKPAGQAAKKGKGKRSSKAQREEQTPIVEFDPTAGGYPQVEQLGSGEIGTPLGAEGPGGEMQVDVETTLQDGLDRELEVARQAASGLGATGYELVLPQETTLMAAAAAAAEAEAANASSSSSTQNPVTTKRLRPLALNPDKDGLPRPRPKSFLVLGPDGSIVPTSQRQLRAEAKRKGELIDGGSSGRKRRKIQPVEQEDAVGVANDNEDEVILQLADASTDAAAVDVQQNGESAANMFLQDTEDASESIEVGDQDSAMVLAMMGDSAQMMRLMQQQAAVASSSTSSPRQLQQQQQQQPGGMGTYGPPPGTTHGQHAQMLLQQQLRHQRGEDTPNRTADEQIMELYQVTGPDFSQAISRAGSVSTGGLRTGSASGGSPYDLERGVGTDARRQLVAALGRNGDPTSSGRDEQDPQHLFNNFQMLNPYISAAQDLAYRPNSGDGQHSDGNHFDTTDDMVVTGGREHEGDDAEIDVEGEMDAIGQFAQHVGGNERDDGTTGI</sequence>
<feature type="region of interest" description="Disordered" evidence="1">
    <location>
        <begin position="345"/>
        <end position="391"/>
    </location>
</feature>
<dbReference type="AlphaFoldDB" id="A0A8K0JKI8"/>
<evidence type="ECO:0000256" key="1">
    <source>
        <dbReference type="SAM" id="MobiDB-lite"/>
    </source>
</evidence>
<feature type="region of interest" description="Disordered" evidence="1">
    <location>
        <begin position="916"/>
        <end position="955"/>
    </location>
</feature>
<feature type="compositionally biased region" description="Low complexity" evidence="1">
    <location>
        <begin position="600"/>
        <end position="616"/>
    </location>
</feature>